<feature type="compositionally biased region" description="Basic and acidic residues" evidence="1">
    <location>
        <begin position="78"/>
        <end position="88"/>
    </location>
</feature>
<keyword evidence="3" id="KW-1185">Reference proteome</keyword>
<organism evidence="2 3">
    <name type="scientific">Rhynchosporium secalis</name>
    <name type="common">Barley scald fungus</name>
    <dbReference type="NCBI Taxonomy" id="38038"/>
    <lineage>
        <taxon>Eukaryota</taxon>
        <taxon>Fungi</taxon>
        <taxon>Dikarya</taxon>
        <taxon>Ascomycota</taxon>
        <taxon>Pezizomycotina</taxon>
        <taxon>Leotiomycetes</taxon>
        <taxon>Helotiales</taxon>
        <taxon>Ploettnerulaceae</taxon>
        <taxon>Rhynchosporium</taxon>
    </lineage>
</organism>
<accession>A0A1E1MJD2</accession>
<feature type="compositionally biased region" description="Basic and acidic residues" evidence="1">
    <location>
        <begin position="1"/>
        <end position="16"/>
    </location>
</feature>
<name>A0A1E1MJD2_RHYSE</name>
<dbReference type="EMBL" id="FJVC01000350">
    <property type="protein sequence ID" value="CZT48805.1"/>
    <property type="molecule type" value="Genomic_DNA"/>
</dbReference>
<dbReference type="AlphaFoldDB" id="A0A1E1MJD2"/>
<feature type="compositionally biased region" description="Low complexity" evidence="1">
    <location>
        <begin position="108"/>
        <end position="124"/>
    </location>
</feature>
<evidence type="ECO:0000313" key="2">
    <source>
        <dbReference type="EMBL" id="CZT48805.1"/>
    </source>
</evidence>
<evidence type="ECO:0000313" key="3">
    <source>
        <dbReference type="Proteomes" id="UP000177625"/>
    </source>
</evidence>
<feature type="compositionally biased region" description="Acidic residues" evidence="1">
    <location>
        <begin position="89"/>
        <end position="105"/>
    </location>
</feature>
<evidence type="ECO:0000256" key="1">
    <source>
        <dbReference type="SAM" id="MobiDB-lite"/>
    </source>
</evidence>
<feature type="region of interest" description="Disordered" evidence="1">
    <location>
        <begin position="78"/>
        <end position="134"/>
    </location>
</feature>
<sequence length="134" mass="14391">MRLVKEEGLRRGKEINLRNSSPSSDSTGHSISFFSFSEFLAAMNASRTAFFSANSFFFASLFAWASGSTALEVAVVLQEKEEERREEGKEEGEEEEEEEEGEGGDSGDAGTTTGAPGPTTGLGSDFSTKLITSQ</sequence>
<reference evidence="3" key="1">
    <citation type="submission" date="2016-03" db="EMBL/GenBank/DDBJ databases">
        <authorList>
            <person name="Guldener U."/>
        </authorList>
    </citation>
    <scope>NUCLEOTIDE SEQUENCE [LARGE SCALE GENOMIC DNA]</scope>
</reference>
<feature type="region of interest" description="Disordered" evidence="1">
    <location>
        <begin position="1"/>
        <end position="28"/>
    </location>
</feature>
<feature type="compositionally biased region" description="Polar residues" evidence="1">
    <location>
        <begin position="125"/>
        <end position="134"/>
    </location>
</feature>
<feature type="compositionally biased region" description="Polar residues" evidence="1">
    <location>
        <begin position="17"/>
        <end position="28"/>
    </location>
</feature>
<protein>
    <submittedName>
        <fullName evidence="2">Uncharacterized protein</fullName>
    </submittedName>
</protein>
<proteinExistence type="predicted"/>
<dbReference type="Proteomes" id="UP000177625">
    <property type="component" value="Unassembled WGS sequence"/>
</dbReference>
<gene>
    <name evidence="2" type="ORF">RSE6_09557</name>
</gene>